<protein>
    <submittedName>
        <fullName evidence="2">Serine protease, ClpP class</fullName>
    </submittedName>
</protein>
<evidence type="ECO:0000256" key="1">
    <source>
        <dbReference type="SAM" id="Phobius"/>
    </source>
</evidence>
<dbReference type="PANTHER" id="PTHR35984">
    <property type="entry name" value="PERIPLASMIC SERINE PROTEASE"/>
    <property type="match status" value="1"/>
</dbReference>
<dbReference type="OrthoDB" id="9806253at2"/>
<dbReference type="NCBIfam" id="NF047768">
    <property type="entry name" value="Clp_like_SDH"/>
    <property type="match status" value="1"/>
</dbReference>
<proteinExistence type="predicted"/>
<dbReference type="Pfam" id="PF01972">
    <property type="entry name" value="SDH_protease"/>
    <property type="match status" value="1"/>
</dbReference>
<dbReference type="STRING" id="321763.SAMN04488692_11155"/>
<keyword evidence="1" id="KW-0812">Transmembrane</keyword>
<evidence type="ECO:0000313" key="2">
    <source>
        <dbReference type="EMBL" id="SDL91136.1"/>
    </source>
</evidence>
<dbReference type="Gene3D" id="3.90.226.10">
    <property type="entry name" value="2-enoyl-CoA Hydratase, Chain A, domain 1"/>
    <property type="match status" value="1"/>
</dbReference>
<dbReference type="InterPro" id="IPR002825">
    <property type="entry name" value="Pept_S49_ser-pept_pro"/>
</dbReference>
<sequence length="267" mass="30018">MSWSLIILVLILLFFVIIPLIKNKIIRHKRIKKMKSIEEQRDSRVITLIHRQEILGLIGMPFTRFINIEDSEEILRAVRETDSDKPIDLILHTPGGLVLAAEQIARAIDRHPAPVKVLIPHYAMSGGTLIALAADNIIMDQNAVLGPVDPQISGYPAASIKNVLDRKDINEVDDDTLIKADIAEKAVIQLENFLEGILADDFEPGEIEKITKNLSRGKFTHDFALTCDVLQELNIDHHTDLPDGIYELMKLYPQPGQGYPSVNYLSY</sequence>
<dbReference type="GO" id="GO:0006508">
    <property type="term" value="P:proteolysis"/>
    <property type="evidence" value="ECO:0007669"/>
    <property type="project" value="UniProtKB-KW"/>
</dbReference>
<evidence type="ECO:0000313" key="3">
    <source>
        <dbReference type="Proteomes" id="UP000199476"/>
    </source>
</evidence>
<keyword evidence="1" id="KW-0472">Membrane</keyword>
<organism evidence="2 3">
    <name type="scientific">Halarsenatibacter silvermanii</name>
    <dbReference type="NCBI Taxonomy" id="321763"/>
    <lineage>
        <taxon>Bacteria</taxon>
        <taxon>Bacillati</taxon>
        <taxon>Bacillota</taxon>
        <taxon>Clostridia</taxon>
        <taxon>Halanaerobiales</taxon>
        <taxon>Halarsenatibacteraceae</taxon>
        <taxon>Halarsenatibacter</taxon>
    </lineage>
</organism>
<gene>
    <name evidence="2" type="ORF">SAMN04488692_11155</name>
</gene>
<dbReference type="RefSeq" id="WP_089760263.1">
    <property type="nucleotide sequence ID" value="NZ_FNGO01000011.1"/>
</dbReference>
<dbReference type="InterPro" id="IPR029045">
    <property type="entry name" value="ClpP/crotonase-like_dom_sf"/>
</dbReference>
<dbReference type="GO" id="GO:0008233">
    <property type="term" value="F:peptidase activity"/>
    <property type="evidence" value="ECO:0007669"/>
    <property type="project" value="UniProtKB-KW"/>
</dbReference>
<dbReference type="PANTHER" id="PTHR35984:SF1">
    <property type="entry name" value="PERIPLASMIC SERINE PROTEASE"/>
    <property type="match status" value="1"/>
</dbReference>
<keyword evidence="2" id="KW-0645">Protease</keyword>
<keyword evidence="1" id="KW-1133">Transmembrane helix</keyword>
<dbReference type="GO" id="GO:0016020">
    <property type="term" value="C:membrane"/>
    <property type="evidence" value="ECO:0007669"/>
    <property type="project" value="InterPro"/>
</dbReference>
<dbReference type="AlphaFoldDB" id="A0A1G9NX06"/>
<feature type="transmembrane region" description="Helical" evidence="1">
    <location>
        <begin position="6"/>
        <end position="25"/>
    </location>
</feature>
<name>A0A1G9NX06_9FIRM</name>
<reference evidence="2 3" key="1">
    <citation type="submission" date="2016-10" db="EMBL/GenBank/DDBJ databases">
        <authorList>
            <person name="de Groot N.N."/>
        </authorList>
    </citation>
    <scope>NUCLEOTIDE SEQUENCE [LARGE SCALE GENOMIC DNA]</scope>
    <source>
        <strain evidence="2 3">SLAS-1</strain>
    </source>
</reference>
<keyword evidence="3" id="KW-1185">Reference proteome</keyword>
<dbReference type="EMBL" id="FNGO01000011">
    <property type="protein sequence ID" value="SDL91136.1"/>
    <property type="molecule type" value="Genomic_DNA"/>
</dbReference>
<accession>A0A1G9NX06</accession>
<dbReference type="SUPFAM" id="SSF52096">
    <property type="entry name" value="ClpP/crotonase"/>
    <property type="match status" value="1"/>
</dbReference>
<dbReference type="Proteomes" id="UP000199476">
    <property type="component" value="Unassembled WGS sequence"/>
</dbReference>
<keyword evidence="2" id="KW-0378">Hydrolase</keyword>